<feature type="compositionally biased region" description="Pro residues" evidence="3">
    <location>
        <begin position="400"/>
        <end position="412"/>
    </location>
</feature>
<comment type="caution">
    <text evidence="4">The sequence shown here is derived from an EMBL/GenBank/DDBJ whole genome shotgun (WGS) entry which is preliminary data.</text>
</comment>
<reference evidence="4" key="1">
    <citation type="submission" date="2013-04" db="EMBL/GenBank/DDBJ databases">
        <authorList>
            <person name="Qu J."/>
            <person name="Murali S.C."/>
            <person name="Bandaranaike D."/>
            <person name="Bellair M."/>
            <person name="Blankenburg K."/>
            <person name="Chao H."/>
            <person name="Dinh H."/>
            <person name="Doddapaneni H."/>
            <person name="Downs B."/>
            <person name="Dugan-Rocha S."/>
            <person name="Elkadiri S."/>
            <person name="Gnanaolivu R.D."/>
            <person name="Hernandez B."/>
            <person name="Javaid M."/>
            <person name="Jayaseelan J.C."/>
            <person name="Lee S."/>
            <person name="Li M."/>
            <person name="Ming W."/>
            <person name="Munidasa M."/>
            <person name="Muniz J."/>
            <person name="Nguyen L."/>
            <person name="Ongeri F."/>
            <person name="Osuji N."/>
            <person name="Pu L.-L."/>
            <person name="Puazo M."/>
            <person name="Qu C."/>
            <person name="Quiroz J."/>
            <person name="Raj R."/>
            <person name="Weissenberger G."/>
            <person name="Xin Y."/>
            <person name="Zou X."/>
            <person name="Han Y."/>
            <person name="Richards S."/>
            <person name="Worley K."/>
            <person name="Muzny D."/>
            <person name="Gibbs R."/>
        </authorList>
    </citation>
    <scope>NUCLEOTIDE SEQUENCE</scope>
    <source>
        <strain evidence="4">Sampled in the wild</strain>
    </source>
</reference>
<feature type="compositionally biased region" description="Polar residues" evidence="3">
    <location>
        <begin position="304"/>
        <end position="317"/>
    </location>
</feature>
<feature type="region of interest" description="Disordered" evidence="3">
    <location>
        <begin position="146"/>
        <end position="216"/>
    </location>
</feature>
<feature type="coiled-coil region" evidence="2">
    <location>
        <begin position="89"/>
        <end position="141"/>
    </location>
</feature>
<evidence type="ECO:0000256" key="1">
    <source>
        <dbReference type="ARBA" id="ARBA00023054"/>
    </source>
</evidence>
<evidence type="ECO:0000256" key="3">
    <source>
        <dbReference type="SAM" id="MobiDB-lite"/>
    </source>
</evidence>
<dbReference type="Proteomes" id="UP000792457">
    <property type="component" value="Unassembled WGS sequence"/>
</dbReference>
<dbReference type="AlphaFoldDB" id="A0A8K0P5E9"/>
<dbReference type="InterPro" id="IPR050719">
    <property type="entry name" value="Cortactin-Actin_Reg"/>
</dbReference>
<name>A0A8K0P5E9_LADFU</name>
<sequence>MEAERQAKKKLEKDYKKVLELMEEERERKKHIVLLLLAERKKIITKYIEESKRSEDLAQILTEEKGRVDTMAEGLEEESKKSLHFEAELEKHLAQCDTEQQKLKAALSKEEKRVKELESELDKTKEEVESLKKQLLEAHQFIMLEAGQQRGTIQRPSSASGTPPPPPAKPNLLACHTSPRPTQPSTPAKGSAWAQSGIPHMDGSVSPPPTGTPMMSSVAKVVQPTATVSSVPVCGPTTGIARSVSPGQGIRNVAYSVASSPDSRTAAITRDPTSWPQQQTTQESQPVPVPPEKPVTTRIVPNADRSQPQVHQVTSRVCVSAPPRTKVIKSSQGGTLTVLVTQNSESGGVGTPIPPNIPQGTTTASVTSPAPVIPSPVSASSPQGVAVTPPKKVAPLGRGAPPPVPPNKPVVPPKKEAFPRAITPLAASAASVASIPDSSQSSNMVDAKKPVPSGGLKFGKGIPKDKNRVTDRSPQQGVEAGGGGGGDASSHHHPDAGGGGRAGRREPQVGECGCNRDICHCGTCPAPSLDETQPATAHLVPPNPATHSCSQTADAAPLNGGVLAHSEVARPALHEAPDLDMLGQELADFQDLLSSMVSGKNRIISLCFSCS</sequence>
<evidence type="ECO:0000256" key="2">
    <source>
        <dbReference type="SAM" id="Coils"/>
    </source>
</evidence>
<proteinExistence type="predicted"/>
<evidence type="ECO:0008006" key="6">
    <source>
        <dbReference type="Google" id="ProtNLM"/>
    </source>
</evidence>
<gene>
    <name evidence="4" type="ORF">J437_LFUL014187</name>
</gene>
<keyword evidence="5" id="KW-1185">Reference proteome</keyword>
<reference evidence="4" key="2">
    <citation type="submission" date="2017-10" db="EMBL/GenBank/DDBJ databases">
        <title>Ladona fulva Genome sequencing and assembly.</title>
        <authorList>
            <person name="Murali S."/>
            <person name="Richards S."/>
            <person name="Bandaranaike D."/>
            <person name="Bellair M."/>
            <person name="Blankenburg K."/>
            <person name="Chao H."/>
            <person name="Dinh H."/>
            <person name="Doddapaneni H."/>
            <person name="Dugan-Rocha S."/>
            <person name="Elkadiri S."/>
            <person name="Gnanaolivu R."/>
            <person name="Hernandez B."/>
            <person name="Skinner E."/>
            <person name="Javaid M."/>
            <person name="Lee S."/>
            <person name="Li M."/>
            <person name="Ming W."/>
            <person name="Munidasa M."/>
            <person name="Muniz J."/>
            <person name="Nguyen L."/>
            <person name="Hughes D."/>
            <person name="Osuji N."/>
            <person name="Pu L.-L."/>
            <person name="Puazo M."/>
            <person name="Qu C."/>
            <person name="Quiroz J."/>
            <person name="Raj R."/>
            <person name="Weissenberger G."/>
            <person name="Xin Y."/>
            <person name="Zou X."/>
            <person name="Han Y."/>
            <person name="Worley K."/>
            <person name="Muzny D."/>
            <person name="Gibbs R."/>
        </authorList>
    </citation>
    <scope>NUCLEOTIDE SEQUENCE</scope>
    <source>
        <strain evidence="4">Sampled in the wild</strain>
    </source>
</reference>
<dbReference type="OrthoDB" id="6021133at2759"/>
<protein>
    <recommendedName>
        <fullName evidence="6">Cortactin-binding protein-2 N-terminal domain-containing protein</fullName>
    </recommendedName>
</protein>
<evidence type="ECO:0000313" key="5">
    <source>
        <dbReference type="Proteomes" id="UP000792457"/>
    </source>
</evidence>
<dbReference type="PANTHER" id="PTHR23166:SF5">
    <property type="entry name" value="CTTNBP2 N-TERMINAL-LIKE PROTEIN"/>
    <property type="match status" value="1"/>
</dbReference>
<organism evidence="4 5">
    <name type="scientific">Ladona fulva</name>
    <name type="common">Scarce chaser dragonfly</name>
    <name type="synonym">Libellula fulva</name>
    <dbReference type="NCBI Taxonomy" id="123851"/>
    <lineage>
        <taxon>Eukaryota</taxon>
        <taxon>Metazoa</taxon>
        <taxon>Ecdysozoa</taxon>
        <taxon>Arthropoda</taxon>
        <taxon>Hexapoda</taxon>
        <taxon>Insecta</taxon>
        <taxon>Pterygota</taxon>
        <taxon>Palaeoptera</taxon>
        <taxon>Odonata</taxon>
        <taxon>Epiprocta</taxon>
        <taxon>Anisoptera</taxon>
        <taxon>Libelluloidea</taxon>
        <taxon>Libellulidae</taxon>
        <taxon>Ladona</taxon>
    </lineage>
</organism>
<keyword evidence="1 2" id="KW-0175">Coiled coil</keyword>
<feature type="region of interest" description="Disordered" evidence="3">
    <location>
        <begin position="434"/>
        <end position="507"/>
    </location>
</feature>
<dbReference type="PANTHER" id="PTHR23166">
    <property type="entry name" value="FILAMIN/GPBP-INTERACTING PROTEIN"/>
    <property type="match status" value="1"/>
</dbReference>
<dbReference type="EMBL" id="KZ308813">
    <property type="protein sequence ID" value="KAG8234441.1"/>
    <property type="molecule type" value="Genomic_DNA"/>
</dbReference>
<feature type="compositionally biased region" description="Low complexity" evidence="3">
    <location>
        <begin position="364"/>
        <end position="382"/>
    </location>
</feature>
<feature type="coiled-coil region" evidence="2">
    <location>
        <begin position="1"/>
        <end position="28"/>
    </location>
</feature>
<feature type="compositionally biased region" description="Low complexity" evidence="3">
    <location>
        <begin position="272"/>
        <end position="286"/>
    </location>
</feature>
<feature type="region of interest" description="Disordered" evidence="3">
    <location>
        <begin position="257"/>
        <end position="318"/>
    </location>
</feature>
<feature type="region of interest" description="Disordered" evidence="3">
    <location>
        <begin position="342"/>
        <end position="415"/>
    </location>
</feature>
<feature type="compositionally biased region" description="Polar residues" evidence="3">
    <location>
        <begin position="179"/>
        <end position="188"/>
    </location>
</feature>
<accession>A0A8K0P5E9</accession>
<feature type="compositionally biased region" description="Basic and acidic residues" evidence="3">
    <location>
        <begin position="462"/>
        <end position="471"/>
    </location>
</feature>
<evidence type="ECO:0000313" key="4">
    <source>
        <dbReference type="EMBL" id="KAG8234441.1"/>
    </source>
</evidence>